<evidence type="ECO:0000256" key="4">
    <source>
        <dbReference type="SAM" id="MobiDB-lite"/>
    </source>
</evidence>
<evidence type="ECO:0000313" key="6">
    <source>
        <dbReference type="EMBL" id="KAL0926884.1"/>
    </source>
</evidence>
<comment type="similarity">
    <text evidence="2">Belongs to the NET family.</text>
</comment>
<keyword evidence="1 3" id="KW-0175">Coiled coil</keyword>
<dbReference type="PANTHER" id="PTHR32258:SF3">
    <property type="entry name" value="PROTEIN NETWORKED 4A"/>
    <property type="match status" value="1"/>
</dbReference>
<name>A0ABD0VPH8_DENTH</name>
<dbReference type="PROSITE" id="PS51774">
    <property type="entry name" value="NAB"/>
    <property type="match status" value="1"/>
</dbReference>
<reference evidence="6 7" key="1">
    <citation type="journal article" date="2024" name="Plant Biotechnol. J.">
        <title>Dendrobium thyrsiflorum genome and its molecular insights into genes involved in important horticultural traits.</title>
        <authorList>
            <person name="Chen B."/>
            <person name="Wang J.Y."/>
            <person name="Zheng P.J."/>
            <person name="Li K.L."/>
            <person name="Liang Y.M."/>
            <person name="Chen X.F."/>
            <person name="Zhang C."/>
            <person name="Zhao X."/>
            <person name="He X."/>
            <person name="Zhang G.Q."/>
            <person name="Liu Z.J."/>
            <person name="Xu Q."/>
        </authorList>
    </citation>
    <scope>NUCLEOTIDE SEQUENCE [LARGE SCALE GENOMIC DNA]</scope>
    <source>
        <strain evidence="6">GZMU011</strain>
    </source>
</reference>
<dbReference type="AlphaFoldDB" id="A0ABD0VPH8"/>
<accession>A0ABD0VPH8</accession>
<proteinExistence type="inferred from homology"/>
<organism evidence="6 7">
    <name type="scientific">Dendrobium thyrsiflorum</name>
    <name type="common">Pinecone-like raceme dendrobium</name>
    <name type="synonym">Orchid</name>
    <dbReference type="NCBI Taxonomy" id="117978"/>
    <lineage>
        <taxon>Eukaryota</taxon>
        <taxon>Viridiplantae</taxon>
        <taxon>Streptophyta</taxon>
        <taxon>Embryophyta</taxon>
        <taxon>Tracheophyta</taxon>
        <taxon>Spermatophyta</taxon>
        <taxon>Magnoliopsida</taxon>
        <taxon>Liliopsida</taxon>
        <taxon>Asparagales</taxon>
        <taxon>Orchidaceae</taxon>
        <taxon>Epidendroideae</taxon>
        <taxon>Malaxideae</taxon>
        <taxon>Dendrobiinae</taxon>
        <taxon>Dendrobium</taxon>
    </lineage>
</organism>
<feature type="region of interest" description="Disordered" evidence="4">
    <location>
        <begin position="97"/>
        <end position="127"/>
    </location>
</feature>
<dbReference type="InterPro" id="IPR051861">
    <property type="entry name" value="NET_actin-binding_domain"/>
</dbReference>
<sequence>MATSKSHSWWWNSYISPRNSKWLSESLQETDRLVNETLKLIEEDGDSFAKKAQMYYQRRPELIAHVGDFYRMYRALAERYDHVLSDIAKNIPTELQSQGSVNGSEFGTEATSLSVTSSPDRTSEHKLNHLKQHWKSSSFELFLVNGERYDHSKKGCDESSSESSSYCDNGNVIDDFEKSSKLEERIIELEQELCEARDKLHKYKNGYEEQCEDLVNNEHLDLSLTTSSFDKQRVVANKIFMELVKQIERFQADLPDGKEEVENLKDAMESAANQFEIEISCRNKIIIKYKTWLDEVLKKFGQANSSPYAKLKSVISEEKDEAEQISEHKSSLEIKTVEQEEMIKEPKALATQSSNPLLEEKSLLEAKLSRLMASSSSYESKIQFFEERVKQLEAENGKVCAESEKQISELNQNLYKFKMEIDMLTLEKEELNAEVIRLIEDIETWDDESRKIDEQLRELQLEHEKLIQEVEDARKASMELTNRVRELEEEVEMQSGVIIDCAEGKREAIRHLCLSLEHYRDGYQQLRQILRMKFKGLQS</sequence>
<dbReference type="EMBL" id="JANQDX010000003">
    <property type="protein sequence ID" value="KAL0926884.1"/>
    <property type="molecule type" value="Genomic_DNA"/>
</dbReference>
<evidence type="ECO:0000259" key="5">
    <source>
        <dbReference type="PROSITE" id="PS51774"/>
    </source>
</evidence>
<feature type="coiled-coil region" evidence="3">
    <location>
        <begin position="375"/>
        <end position="490"/>
    </location>
</feature>
<protein>
    <recommendedName>
        <fullName evidence="5">NAB domain-containing protein</fullName>
    </recommendedName>
</protein>
<comment type="caution">
    <text evidence="6">The sequence shown here is derived from an EMBL/GenBank/DDBJ whole genome shotgun (WGS) entry which is preliminary data.</text>
</comment>
<feature type="coiled-coil region" evidence="3">
    <location>
        <begin position="247"/>
        <end position="278"/>
    </location>
</feature>
<feature type="domain" description="NAB" evidence="5">
    <location>
        <begin position="7"/>
        <end position="87"/>
    </location>
</feature>
<feature type="coiled-coil region" evidence="3">
    <location>
        <begin position="308"/>
        <end position="335"/>
    </location>
</feature>
<keyword evidence="7" id="KW-1185">Reference proteome</keyword>
<evidence type="ECO:0000256" key="2">
    <source>
        <dbReference type="ARBA" id="ARBA00038006"/>
    </source>
</evidence>
<evidence type="ECO:0000313" key="7">
    <source>
        <dbReference type="Proteomes" id="UP001552299"/>
    </source>
</evidence>
<dbReference type="Proteomes" id="UP001552299">
    <property type="component" value="Unassembled WGS sequence"/>
</dbReference>
<evidence type="ECO:0000256" key="3">
    <source>
        <dbReference type="SAM" id="Coils"/>
    </source>
</evidence>
<dbReference type="InterPro" id="IPR011684">
    <property type="entry name" value="NAB"/>
</dbReference>
<evidence type="ECO:0000256" key="1">
    <source>
        <dbReference type="ARBA" id="ARBA00023054"/>
    </source>
</evidence>
<dbReference type="Pfam" id="PF07765">
    <property type="entry name" value="KIP1"/>
    <property type="match status" value="1"/>
</dbReference>
<gene>
    <name evidence="6" type="ORF">M5K25_003137</name>
</gene>
<dbReference type="PANTHER" id="PTHR32258">
    <property type="entry name" value="PROTEIN NETWORKED 4A"/>
    <property type="match status" value="1"/>
</dbReference>
<feature type="compositionally biased region" description="Polar residues" evidence="4">
    <location>
        <begin position="97"/>
        <end position="120"/>
    </location>
</feature>